<evidence type="ECO:0000313" key="1">
    <source>
        <dbReference type="EMBL" id="GMF03144.1"/>
    </source>
</evidence>
<organism evidence="1 2">
    <name type="scientific">Ambrosiozyma monospora</name>
    <name type="common">Yeast</name>
    <name type="synonym">Endomycopsis monosporus</name>
    <dbReference type="NCBI Taxonomy" id="43982"/>
    <lineage>
        <taxon>Eukaryota</taxon>
        <taxon>Fungi</taxon>
        <taxon>Dikarya</taxon>
        <taxon>Ascomycota</taxon>
        <taxon>Saccharomycotina</taxon>
        <taxon>Pichiomycetes</taxon>
        <taxon>Pichiales</taxon>
        <taxon>Pichiaceae</taxon>
        <taxon>Ambrosiozyma</taxon>
    </lineage>
</organism>
<gene>
    <name evidence="1" type="ORF">Amon02_001168400</name>
</gene>
<reference evidence="1" key="1">
    <citation type="submission" date="2023-04" db="EMBL/GenBank/DDBJ databases">
        <title>Ambrosiozyma monospora NBRC 10751.</title>
        <authorList>
            <person name="Ichikawa N."/>
            <person name="Sato H."/>
            <person name="Tonouchi N."/>
        </authorList>
    </citation>
    <scope>NUCLEOTIDE SEQUENCE</scope>
    <source>
        <strain evidence="1">NBRC 10751</strain>
    </source>
</reference>
<sequence>MKTIDTLTDLISDFVTADKDLKKLLQNGNENGDAKKQHVNRIFNRNDVAFRSVAYGRSNVDKNWKKNFECHACGRKGHFQNDKECPLFNSSKAERRQNKKNRKHLKSHRGGKNGKYKKPNSGGNGSKKQNGDGGDDQAAKIGHIRTHPIVSTLLHPGGINHASDVTHMAPIKSLNKDVVKRNT</sequence>
<comment type="caution">
    <text evidence="1">The sequence shown here is derived from an EMBL/GenBank/DDBJ whole genome shotgun (WGS) entry which is preliminary data.</text>
</comment>
<name>A0ACB5U709_AMBMO</name>
<proteinExistence type="predicted"/>
<protein>
    <submittedName>
        <fullName evidence="1">Unnamed protein product</fullName>
    </submittedName>
</protein>
<evidence type="ECO:0000313" key="2">
    <source>
        <dbReference type="Proteomes" id="UP001165064"/>
    </source>
</evidence>
<accession>A0ACB5U709</accession>
<keyword evidence="2" id="KW-1185">Reference proteome</keyword>
<dbReference type="Proteomes" id="UP001165064">
    <property type="component" value="Unassembled WGS sequence"/>
</dbReference>
<dbReference type="EMBL" id="BSXS01012856">
    <property type="protein sequence ID" value="GMF03144.1"/>
    <property type="molecule type" value="Genomic_DNA"/>
</dbReference>